<protein>
    <recommendedName>
        <fullName evidence="2">Methyltransferase domain-containing protein</fullName>
    </recommendedName>
</protein>
<proteinExistence type="predicted"/>
<dbReference type="InterPro" id="IPR025714">
    <property type="entry name" value="Methyltranfer_dom"/>
</dbReference>
<name>A0A8H5H092_9AGAR</name>
<accession>A0A8H5H092</accession>
<dbReference type="OrthoDB" id="10006218at2759"/>
<dbReference type="EMBL" id="JAACJM010000002">
    <property type="protein sequence ID" value="KAF5374336.1"/>
    <property type="molecule type" value="Genomic_DNA"/>
</dbReference>
<evidence type="ECO:0000313" key="3">
    <source>
        <dbReference type="EMBL" id="KAF5374336.1"/>
    </source>
</evidence>
<feature type="signal peptide" evidence="1">
    <location>
        <begin position="1"/>
        <end position="22"/>
    </location>
</feature>
<gene>
    <name evidence="3" type="ORF">D9758_004672</name>
</gene>
<dbReference type="Proteomes" id="UP000559256">
    <property type="component" value="Unassembled WGS sequence"/>
</dbReference>
<sequence length="296" mass="33802">MALGTFILLATLFYLLDPFSRSLPKSLPSLNLEMTSSELAQRLRQADSLYDKVLSSRKELIKKFGPNPSGVAMFPPNEYPWPAYTVCDLGDGGKWVCGLSRVEDTEDCVVYSVGINGQSSFEAELLVNTKHCHIWGYDFSVKSFGPEITRRIRHRTHFFAYGLAGNDGVTTSKGKEFPMYTLESLMRMNGHTHIDILKVDIESWEFETFATLIKSYMDKGKALPFGQLQLEIHLWDKDFPQFLEWWEMLEEAGLRPFMTEPNLVYANYNRGGSAQLAEYSFINVRSDNIFVKNIAR</sequence>
<dbReference type="Pfam" id="PF13383">
    <property type="entry name" value="Methyltransf_22"/>
    <property type="match status" value="1"/>
</dbReference>
<evidence type="ECO:0000313" key="4">
    <source>
        <dbReference type="Proteomes" id="UP000559256"/>
    </source>
</evidence>
<comment type="caution">
    <text evidence="3">The sequence shown here is derived from an EMBL/GenBank/DDBJ whole genome shotgun (WGS) entry which is preliminary data.</text>
</comment>
<reference evidence="3 4" key="1">
    <citation type="journal article" date="2020" name="ISME J.">
        <title>Uncovering the hidden diversity of litter-decomposition mechanisms in mushroom-forming fungi.</title>
        <authorList>
            <person name="Floudas D."/>
            <person name="Bentzer J."/>
            <person name="Ahren D."/>
            <person name="Johansson T."/>
            <person name="Persson P."/>
            <person name="Tunlid A."/>
        </authorList>
    </citation>
    <scope>NUCLEOTIDE SEQUENCE [LARGE SCALE GENOMIC DNA]</scope>
    <source>
        <strain evidence="3 4">CBS 291.85</strain>
    </source>
</reference>
<feature type="domain" description="Methyltransferase" evidence="2">
    <location>
        <begin position="86"/>
        <end position="263"/>
    </location>
</feature>
<evidence type="ECO:0000256" key="1">
    <source>
        <dbReference type="SAM" id="SignalP"/>
    </source>
</evidence>
<evidence type="ECO:0000259" key="2">
    <source>
        <dbReference type="Pfam" id="PF13383"/>
    </source>
</evidence>
<organism evidence="3 4">
    <name type="scientific">Tetrapyrgos nigripes</name>
    <dbReference type="NCBI Taxonomy" id="182062"/>
    <lineage>
        <taxon>Eukaryota</taxon>
        <taxon>Fungi</taxon>
        <taxon>Dikarya</taxon>
        <taxon>Basidiomycota</taxon>
        <taxon>Agaricomycotina</taxon>
        <taxon>Agaricomycetes</taxon>
        <taxon>Agaricomycetidae</taxon>
        <taxon>Agaricales</taxon>
        <taxon>Marasmiineae</taxon>
        <taxon>Marasmiaceae</taxon>
        <taxon>Tetrapyrgos</taxon>
    </lineage>
</organism>
<dbReference type="AlphaFoldDB" id="A0A8H5H092"/>
<keyword evidence="4" id="KW-1185">Reference proteome</keyword>
<feature type="chain" id="PRO_5034780782" description="Methyltransferase domain-containing protein" evidence="1">
    <location>
        <begin position="23"/>
        <end position="296"/>
    </location>
</feature>
<keyword evidence="1" id="KW-0732">Signal</keyword>
<dbReference type="PANTHER" id="PTHR32026">
    <property type="entry name" value="METHYLTRANSFERASE-LIKE PROTEIN 24"/>
    <property type="match status" value="1"/>
</dbReference>
<dbReference type="PANTHER" id="PTHR32026:SF10">
    <property type="entry name" value="METHYLTRANSFERASE-LIKE PROTEIN 24-RELATED"/>
    <property type="match status" value="1"/>
</dbReference>
<dbReference type="InterPro" id="IPR026913">
    <property type="entry name" value="METTL24"/>
</dbReference>